<keyword evidence="4" id="KW-1185">Reference proteome</keyword>
<evidence type="ECO:0000313" key="4">
    <source>
        <dbReference type="Proteomes" id="UP001159405"/>
    </source>
</evidence>
<proteinExistence type="predicted"/>
<dbReference type="EMBL" id="CALNXK010000093">
    <property type="protein sequence ID" value="CAH3152260.1"/>
    <property type="molecule type" value="Genomic_DNA"/>
</dbReference>
<reference evidence="3 4" key="1">
    <citation type="submission" date="2022-05" db="EMBL/GenBank/DDBJ databases">
        <authorList>
            <consortium name="Genoscope - CEA"/>
            <person name="William W."/>
        </authorList>
    </citation>
    <scope>NUCLEOTIDE SEQUENCE [LARGE SCALE GENOMIC DNA]</scope>
</reference>
<feature type="region of interest" description="Disordered" evidence="1">
    <location>
        <begin position="127"/>
        <end position="158"/>
    </location>
</feature>
<evidence type="ECO:0000313" key="3">
    <source>
        <dbReference type="EMBL" id="CAH3152260.1"/>
    </source>
</evidence>
<gene>
    <name evidence="3" type="ORF">PLOB_00048962</name>
</gene>
<evidence type="ECO:0000256" key="1">
    <source>
        <dbReference type="SAM" id="MobiDB-lite"/>
    </source>
</evidence>
<dbReference type="SMART" id="SM01114">
    <property type="entry name" value="CXC"/>
    <property type="match status" value="1"/>
</dbReference>
<comment type="caution">
    <text evidence="3">The sequence shown here is derived from an EMBL/GenBank/DDBJ whole genome shotgun (WGS) entry which is preliminary data.</text>
</comment>
<name>A0ABN8Q0U1_9CNID</name>
<organism evidence="3 4">
    <name type="scientific">Porites lobata</name>
    <dbReference type="NCBI Taxonomy" id="104759"/>
    <lineage>
        <taxon>Eukaryota</taxon>
        <taxon>Metazoa</taxon>
        <taxon>Cnidaria</taxon>
        <taxon>Anthozoa</taxon>
        <taxon>Hexacorallia</taxon>
        <taxon>Scleractinia</taxon>
        <taxon>Fungiina</taxon>
        <taxon>Poritidae</taxon>
        <taxon>Porites</taxon>
    </lineage>
</organism>
<feature type="domain" description="Tesmin/TSO1-like CXC" evidence="2">
    <location>
        <begin position="84"/>
        <end position="129"/>
    </location>
</feature>
<feature type="compositionally biased region" description="Basic and acidic residues" evidence="1">
    <location>
        <begin position="149"/>
        <end position="158"/>
    </location>
</feature>
<dbReference type="InterPro" id="IPR033467">
    <property type="entry name" value="Tesmin/TSO1-like_CXC"/>
</dbReference>
<accession>A0ABN8Q0U1</accession>
<feature type="compositionally biased region" description="Acidic residues" evidence="1">
    <location>
        <begin position="130"/>
        <end position="148"/>
    </location>
</feature>
<protein>
    <recommendedName>
        <fullName evidence="2">Tesmin/TSO1-like CXC domain-containing protein</fullName>
    </recommendedName>
</protein>
<dbReference type="Proteomes" id="UP001159405">
    <property type="component" value="Unassembled WGS sequence"/>
</dbReference>
<evidence type="ECO:0000259" key="2">
    <source>
        <dbReference type="SMART" id="SM01114"/>
    </source>
</evidence>
<sequence length="158" mass="18047">MALIKKFVCQLYRKRSQTQRLPPTQAALSRAILRTHYQRLVWNNDEVANPTLPCPEKFGWTADENGWVPVMKKLRKPPAPDAITYLVKCKCAKERCSTNRCRCRKAGINCTDLCRCSDSGKLCENMHDNEGEDDDSYDDDDGDDDDDEARSGRGFRDP</sequence>